<evidence type="ECO:0000256" key="7">
    <source>
        <dbReference type="ARBA" id="ARBA00024739"/>
    </source>
</evidence>
<organism evidence="10 11">
    <name type="scientific">Pseudoalteromonas denitrificans DSM 6059</name>
    <dbReference type="NCBI Taxonomy" id="1123010"/>
    <lineage>
        <taxon>Bacteria</taxon>
        <taxon>Pseudomonadati</taxon>
        <taxon>Pseudomonadota</taxon>
        <taxon>Gammaproteobacteria</taxon>
        <taxon>Alteromonadales</taxon>
        <taxon>Pseudoalteromonadaceae</taxon>
        <taxon>Pseudoalteromonas</taxon>
    </lineage>
</organism>
<gene>
    <name evidence="10" type="ORF">SAMN02745724_01270</name>
</gene>
<dbReference type="GO" id="GO:0045892">
    <property type="term" value="P:negative regulation of DNA-templated transcription"/>
    <property type="evidence" value="ECO:0007669"/>
    <property type="project" value="InterPro"/>
</dbReference>
<evidence type="ECO:0000256" key="3">
    <source>
        <dbReference type="ARBA" id="ARBA00022491"/>
    </source>
</evidence>
<dbReference type="SUPFAM" id="SSF101498">
    <property type="entry name" value="Anti-sigma factor FlgM"/>
    <property type="match status" value="1"/>
</dbReference>
<keyword evidence="6" id="KW-0804">Transcription</keyword>
<keyword evidence="5" id="KW-0805">Transcription regulation</keyword>
<evidence type="ECO:0000256" key="4">
    <source>
        <dbReference type="ARBA" id="ARBA00022795"/>
    </source>
</evidence>
<dbReference type="RefSeq" id="WP_091981791.1">
    <property type="nucleotide sequence ID" value="NZ_FOLO01000006.1"/>
</dbReference>
<dbReference type="Pfam" id="PF04316">
    <property type="entry name" value="FlgM"/>
    <property type="match status" value="1"/>
</dbReference>
<dbReference type="Proteomes" id="UP000198862">
    <property type="component" value="Unassembled WGS sequence"/>
</dbReference>
<keyword evidence="3" id="KW-0678">Repressor</keyword>
<dbReference type="InterPro" id="IPR031316">
    <property type="entry name" value="FlgM_C"/>
</dbReference>
<comment type="similarity">
    <text evidence="1">Belongs to the FlgM family.</text>
</comment>
<reference evidence="10 11" key="1">
    <citation type="submission" date="2016-10" db="EMBL/GenBank/DDBJ databases">
        <authorList>
            <person name="de Groot N.N."/>
        </authorList>
    </citation>
    <scope>NUCLEOTIDE SEQUENCE [LARGE SCALE GENOMIC DNA]</scope>
    <source>
        <strain evidence="10 11">DSM 6059</strain>
    </source>
</reference>
<dbReference type="NCBIfam" id="TIGR03824">
    <property type="entry name" value="FlgM_jcvi"/>
    <property type="match status" value="1"/>
</dbReference>
<keyword evidence="4" id="KW-1005">Bacterial flagellum biogenesis</keyword>
<evidence type="ECO:0000256" key="8">
    <source>
        <dbReference type="ARBA" id="ARBA00030117"/>
    </source>
</evidence>
<evidence type="ECO:0000256" key="2">
    <source>
        <dbReference type="ARBA" id="ARBA00017823"/>
    </source>
</evidence>
<proteinExistence type="inferred from homology"/>
<keyword evidence="11" id="KW-1185">Reference proteome</keyword>
<evidence type="ECO:0000256" key="5">
    <source>
        <dbReference type="ARBA" id="ARBA00023015"/>
    </source>
</evidence>
<sequence length="104" mass="11527">MVNQVNKGNQQNITYTKQQQLNVNKDVAAAQKQPATLAKTTTDSVNLTPQAQQLRGLHEKAEQSSGFDSKKVSELKKAISEGNYQLNAEKLAENIAKFEFDLYG</sequence>
<evidence type="ECO:0000313" key="11">
    <source>
        <dbReference type="Proteomes" id="UP000198862"/>
    </source>
</evidence>
<evidence type="ECO:0000256" key="6">
    <source>
        <dbReference type="ARBA" id="ARBA00023163"/>
    </source>
</evidence>
<accession>A0A1I1HV22</accession>
<protein>
    <recommendedName>
        <fullName evidence="2">Negative regulator of flagellin synthesis</fullName>
    </recommendedName>
    <alternativeName>
        <fullName evidence="8">Anti-sigma-28 factor</fullName>
    </alternativeName>
</protein>
<name>A0A1I1HV22_9GAMM</name>
<feature type="domain" description="Anti-sigma-28 factor FlgM C-terminal" evidence="9">
    <location>
        <begin position="43"/>
        <end position="96"/>
    </location>
</feature>
<dbReference type="EMBL" id="FOLO01000006">
    <property type="protein sequence ID" value="SFC25283.1"/>
    <property type="molecule type" value="Genomic_DNA"/>
</dbReference>
<evidence type="ECO:0000313" key="10">
    <source>
        <dbReference type="EMBL" id="SFC25283.1"/>
    </source>
</evidence>
<evidence type="ECO:0000259" key="9">
    <source>
        <dbReference type="Pfam" id="PF04316"/>
    </source>
</evidence>
<dbReference type="InterPro" id="IPR007412">
    <property type="entry name" value="FlgM"/>
</dbReference>
<dbReference type="InterPro" id="IPR035890">
    <property type="entry name" value="Anti-sigma-28_factor_FlgM_sf"/>
</dbReference>
<dbReference type="STRING" id="1123010.SAMN02745724_01270"/>
<dbReference type="GO" id="GO:0044781">
    <property type="term" value="P:bacterial-type flagellum organization"/>
    <property type="evidence" value="ECO:0007669"/>
    <property type="project" value="UniProtKB-KW"/>
</dbReference>
<comment type="function">
    <text evidence="7">Responsible for the coupling of flagellin expression to flagellar assembly by preventing expression of the flagellin genes when a component of the middle class of proteins is defective. It negatively regulates flagellar genes by inhibiting the activity of FliA by directly binding to FliA.</text>
</comment>
<dbReference type="AlphaFoldDB" id="A0A1I1HV22"/>
<evidence type="ECO:0000256" key="1">
    <source>
        <dbReference type="ARBA" id="ARBA00005322"/>
    </source>
</evidence>
<dbReference type="OrthoDB" id="5797147at2"/>